<dbReference type="OrthoDB" id="1914453at2759"/>
<keyword evidence="5" id="KW-1185">Reference proteome</keyword>
<evidence type="ECO:0000259" key="2">
    <source>
        <dbReference type="Pfam" id="PF14950"/>
    </source>
</evidence>
<gene>
    <name evidence="4" type="primary">SPIDR</name>
</gene>
<dbReference type="GO" id="GO:0070202">
    <property type="term" value="P:regulation of establishment of protein localization to chromosome"/>
    <property type="evidence" value="ECO:0007669"/>
    <property type="project" value="TreeGrafter"/>
</dbReference>
<dbReference type="PANTHER" id="PTHR34347:SF1">
    <property type="entry name" value="DNA REPAIR-SCAFFOLDING PROTEIN"/>
    <property type="match status" value="1"/>
</dbReference>
<dbReference type="InterPro" id="IPR028026">
    <property type="entry name" value="DUF4502"/>
</dbReference>
<feature type="compositionally biased region" description="Basic and acidic residues" evidence="1">
    <location>
        <begin position="230"/>
        <end position="249"/>
    </location>
</feature>
<feature type="domain" description="DUF4503" evidence="3">
    <location>
        <begin position="600"/>
        <end position="994"/>
    </location>
</feature>
<reference evidence="4" key="2">
    <citation type="submission" date="2025-09" db="UniProtKB">
        <authorList>
            <consortium name="Ensembl"/>
        </authorList>
    </citation>
    <scope>IDENTIFICATION</scope>
</reference>
<evidence type="ECO:0000256" key="1">
    <source>
        <dbReference type="SAM" id="MobiDB-lite"/>
    </source>
</evidence>
<dbReference type="OMA" id="WESIKEC"/>
<reference evidence="4" key="1">
    <citation type="submission" date="2025-08" db="UniProtKB">
        <authorList>
            <consortium name="Ensembl"/>
        </authorList>
    </citation>
    <scope>IDENTIFICATION</scope>
</reference>
<dbReference type="AlphaFoldDB" id="A0A8C4ZXR5"/>
<dbReference type="PANTHER" id="PTHR34347">
    <property type="entry name" value="DNA REPAIR-SCAFFOLDING PROTEIN SPIDR"/>
    <property type="match status" value="1"/>
</dbReference>
<proteinExistence type="predicted"/>
<sequence>MSSLKRKKFSRDIRCVVFPDEVGHNSANSAAGLTAPSTGSSAARAWERCGESFIDLPKVKDGHSSGRTLSAVRKLDPASFSVHDSSGHHDDDPVDIAWTSSENEGSGNESPKQSLAKAVPPKRQERKRKIQRPAGRASHALPAGEAPSISSHHDDEDPLDIAWTSSSESERSDTDQDRSLARAMAPGPPERRRKTLRPTAAAECSAKPPTDEEDLPIIDSDSDLNGSPDQLKRDSAGHISECESPRHAVDGGLKAPISPGPSGDPDASDWATREGGGYSAYLNRPEGHGQANKRSLGDWVRAAQAMHMHMHTPRKQADAQSKTPEDSGKKNRKLTSGGFAERLTRLQGRQRSSFSLWRHLSIAEDSAATAVQPGVLVLEVLDVREECSMQLVHCQQRRPPGWETTTPPAAAATPTAARLLVLFDRKTSAQLRPVPGDIIHVYPPWQRLDVEDESTTVILNTHFSQKVYSDVKTTNPQAQPRPWPPLARCVPHSLSNTFGLHGADAVKRKDATTEQVANGEGVVGGPGDMDWAPGHSLLEVIEGLGHPGSVGPEVRVVVQRVYSCYVPERPTASAARPRAPPPPAAPPPRRGRSRLCALVQDGRGIFSVVQLQPLPWDRELQQYTQKWQGRACTLRNVKVVQRVTRERYGRAFHLIDSVWPPTIPFQGRGTSAAPCFYYLLSGQGDSVEALEGSALSALYLPPKEMPLRDVLRSAGGVRCHSFTATVVYASILGDAVDQAEVWLSLTDPSLQEEGEGQAEGGGPCGRTVPLCISTSCVLNSSVAAVIRSPTAAILSFRDVVMENGALLCTEQSVVETPQPDRASRSELTGSEPPTPTRATLGCGLPRPVRLDPLGADTTAHSLCTLTGVIVGVEEDTACSWPACSACGSDRLQATGVGESPAFRCRACDCEVQQPKLRLQLEVTLASAVSDGIVKVKLHQNTIQSILPPAALQASEFPGYEVEHVLGKALGPIPVVVRVISRTPTLCIAVEEISL</sequence>
<evidence type="ECO:0000313" key="5">
    <source>
        <dbReference type="Proteomes" id="UP000694546"/>
    </source>
</evidence>
<dbReference type="GeneID" id="115548261"/>
<feature type="domain" description="DUF4502" evidence="2">
    <location>
        <begin position="5"/>
        <end position="134"/>
    </location>
</feature>
<feature type="region of interest" description="Disordered" evidence="1">
    <location>
        <begin position="79"/>
        <end position="294"/>
    </location>
</feature>
<organism evidence="4 5">
    <name type="scientific">Gadus morhua</name>
    <name type="common">Atlantic cod</name>
    <dbReference type="NCBI Taxonomy" id="8049"/>
    <lineage>
        <taxon>Eukaryota</taxon>
        <taxon>Metazoa</taxon>
        <taxon>Chordata</taxon>
        <taxon>Craniata</taxon>
        <taxon>Vertebrata</taxon>
        <taxon>Euteleostomi</taxon>
        <taxon>Actinopterygii</taxon>
        <taxon>Neopterygii</taxon>
        <taxon>Teleostei</taxon>
        <taxon>Neoteleostei</taxon>
        <taxon>Acanthomorphata</taxon>
        <taxon>Zeiogadaria</taxon>
        <taxon>Gadariae</taxon>
        <taxon>Gadiformes</taxon>
        <taxon>Gadoidei</taxon>
        <taxon>Gadidae</taxon>
        <taxon>Gadus</taxon>
    </lineage>
</organism>
<dbReference type="InterPro" id="IPR028032">
    <property type="entry name" value="DUF4503"/>
</dbReference>
<feature type="compositionally biased region" description="Acidic residues" evidence="1">
    <location>
        <begin position="211"/>
        <end position="222"/>
    </location>
</feature>
<accession>A0A8C4ZXR5</accession>
<dbReference type="Proteomes" id="UP000694546">
    <property type="component" value="Chromosome 8"/>
</dbReference>
<feature type="compositionally biased region" description="Basic and acidic residues" evidence="1">
    <location>
        <begin position="168"/>
        <end position="180"/>
    </location>
</feature>
<name>A0A8C4ZXR5_GADMO</name>
<feature type="compositionally biased region" description="Low complexity" evidence="1">
    <location>
        <begin position="100"/>
        <end position="110"/>
    </location>
</feature>
<feature type="region of interest" description="Disordered" evidence="1">
    <location>
        <begin position="23"/>
        <end position="44"/>
    </location>
</feature>
<dbReference type="RefSeq" id="XP_030218613.1">
    <property type="nucleotide sequence ID" value="XM_030362753.1"/>
</dbReference>
<dbReference type="GO" id="GO:0005654">
    <property type="term" value="C:nucleoplasm"/>
    <property type="evidence" value="ECO:0007669"/>
    <property type="project" value="TreeGrafter"/>
</dbReference>
<feature type="region of interest" description="Disordered" evidence="1">
    <location>
        <begin position="812"/>
        <end position="838"/>
    </location>
</feature>
<dbReference type="GO" id="GO:0000228">
    <property type="term" value="C:nuclear chromosome"/>
    <property type="evidence" value="ECO:0007669"/>
    <property type="project" value="TreeGrafter"/>
</dbReference>
<feature type="region of interest" description="Disordered" evidence="1">
    <location>
        <begin position="311"/>
        <end position="341"/>
    </location>
</feature>
<evidence type="ECO:0000259" key="3">
    <source>
        <dbReference type="Pfam" id="PF14951"/>
    </source>
</evidence>
<feature type="compositionally biased region" description="Polar residues" evidence="1">
    <location>
        <begin position="25"/>
        <end position="41"/>
    </location>
</feature>
<dbReference type="GO" id="GO:0000724">
    <property type="term" value="P:double-strand break repair via homologous recombination"/>
    <property type="evidence" value="ECO:0007669"/>
    <property type="project" value="TreeGrafter"/>
</dbReference>
<feature type="domain" description="DUF4502" evidence="2">
    <location>
        <begin position="289"/>
        <end position="448"/>
    </location>
</feature>
<feature type="compositionally biased region" description="Pro residues" evidence="1">
    <location>
        <begin position="578"/>
        <end position="588"/>
    </location>
</feature>
<dbReference type="Pfam" id="PF14950">
    <property type="entry name" value="DUF4502"/>
    <property type="match status" value="2"/>
</dbReference>
<evidence type="ECO:0000313" key="4">
    <source>
        <dbReference type="Ensembl" id="ENSGMOP00000023799.1"/>
    </source>
</evidence>
<dbReference type="GeneTree" id="ENSGT00390000014654"/>
<dbReference type="Pfam" id="PF14951">
    <property type="entry name" value="DUF4503"/>
    <property type="match status" value="1"/>
</dbReference>
<feature type="region of interest" description="Disordered" evidence="1">
    <location>
        <begin position="570"/>
        <end position="592"/>
    </location>
</feature>
<dbReference type="InterPro" id="IPR053054">
    <property type="entry name" value="DNA_repair-scaffolding"/>
</dbReference>
<protein>
    <submittedName>
        <fullName evidence="4">Scaffold protein involved in DNA repair</fullName>
    </submittedName>
</protein>
<dbReference type="Ensembl" id="ENSGMOT00000058565.1">
    <property type="protein sequence ID" value="ENSGMOP00000023799.1"/>
    <property type="gene ID" value="ENSGMOG00000033595.1"/>
</dbReference>